<dbReference type="RefSeq" id="WP_056011839.1">
    <property type="nucleotide sequence ID" value="NZ_LLYZ01000002.1"/>
</dbReference>
<gene>
    <name evidence="2" type="ORF">AR438_03245</name>
</gene>
<reference evidence="2 3" key="1">
    <citation type="submission" date="2015-10" db="EMBL/GenBank/DDBJ databases">
        <title>Chryseobacterium aquaticum genome.</title>
        <authorList>
            <person name="Newman J.D."/>
            <person name="Ferguson M.B."/>
            <person name="Miller J.R."/>
        </authorList>
    </citation>
    <scope>NUCLEOTIDE SEQUENCE [LARGE SCALE GENOMIC DNA]</scope>
    <source>
        <strain evidence="2 3">KCTC 12483</strain>
    </source>
</reference>
<organism evidence="2 3">
    <name type="scientific">Chryseobacterium aquaticum</name>
    <dbReference type="NCBI Taxonomy" id="452084"/>
    <lineage>
        <taxon>Bacteria</taxon>
        <taxon>Pseudomonadati</taxon>
        <taxon>Bacteroidota</taxon>
        <taxon>Flavobacteriia</taxon>
        <taxon>Flavobacteriales</taxon>
        <taxon>Weeksellaceae</taxon>
        <taxon>Chryseobacterium group</taxon>
        <taxon>Chryseobacterium</taxon>
    </lineage>
</organism>
<evidence type="ECO:0000259" key="1">
    <source>
        <dbReference type="Pfam" id="PF14129"/>
    </source>
</evidence>
<dbReference type="OrthoDB" id="1525222at2"/>
<dbReference type="PROSITE" id="PS51257">
    <property type="entry name" value="PROKAR_LIPOPROTEIN"/>
    <property type="match status" value="1"/>
</dbReference>
<evidence type="ECO:0000313" key="2">
    <source>
        <dbReference type="EMBL" id="KQK27234.1"/>
    </source>
</evidence>
<keyword evidence="3" id="KW-1185">Reference proteome</keyword>
<feature type="domain" description="DUF4296" evidence="1">
    <location>
        <begin position="23"/>
        <end position="99"/>
    </location>
</feature>
<comment type="caution">
    <text evidence="2">The sequence shown here is derived from an EMBL/GenBank/DDBJ whole genome shotgun (WGS) entry which is preliminary data.</text>
</comment>
<protein>
    <recommendedName>
        <fullName evidence="1">DUF4296 domain-containing protein</fullName>
    </recommendedName>
</protein>
<accession>A0A0Q3SP90</accession>
<dbReference type="EMBL" id="LLYZ01000002">
    <property type="protein sequence ID" value="KQK27234.1"/>
    <property type="molecule type" value="Genomic_DNA"/>
</dbReference>
<dbReference type="STRING" id="452084.AR438_03245"/>
<dbReference type="Proteomes" id="UP000051682">
    <property type="component" value="Unassembled WGS sequence"/>
</dbReference>
<dbReference type="AlphaFoldDB" id="A0A0Q3SP90"/>
<name>A0A0Q3SP90_9FLAO</name>
<evidence type="ECO:0000313" key="3">
    <source>
        <dbReference type="Proteomes" id="UP000051682"/>
    </source>
</evidence>
<proteinExistence type="predicted"/>
<dbReference type="InterPro" id="IPR025381">
    <property type="entry name" value="DUF4296"/>
</dbReference>
<sequence>MRRLIGLLTFLFLVSCSEYIDKPKNLLDKDKMSEVIADLAINDQVTNTYLNKNLESGTRYILKSHNVKADDFVESYKYYVATGKMNKIVDDAQEILLEKDPKAKGFVESKSKTNTNLPKLVR</sequence>
<dbReference type="Pfam" id="PF14129">
    <property type="entry name" value="DUF4296"/>
    <property type="match status" value="1"/>
</dbReference>